<evidence type="ECO:0000313" key="2">
    <source>
        <dbReference type="Proteomes" id="UP000002016"/>
    </source>
</evidence>
<evidence type="ECO:0000313" key="1">
    <source>
        <dbReference type="EMBL" id="ABV32865.1"/>
    </source>
</evidence>
<sequence precursor="true">MNKFILIFILFCSVLFAKVNYYFENSQLIIKGLEMYDQIKVTVNETSFTVNSGEIKIPWQKYLNIPIEISPLSDTTKKIVLNIDASKDLPPKIDFIISGYYVTADRLSFPIKISDDWDELDKLTMRFFLDGNQTELVKVKDGFLEIDNFFIHSGEHALRIVCKDSNSNVTDKTYRFFVVPHLPSPPAVNGNNIISSRTHRAYWIENGELYFEDSKSNSLKKDMAFICDVDGAGNESFPSLLYQTKINNQISPGNIITLNSGILANGEYTVFGKIVIPSGETVLIKSGGVLRIPAGCEIAIKGNLIAESGSKILGQGKLIITDEGKLILNNSKIEVQIVISGASMFWGSNLDLSRSYLEVNRSLAISLKNVKAKQITFTNVRKLWINSCEISQLTLKHISSFLINDSKINRINVSDFSKGKIYSTSFYSEDTALSLENFSFVQMIDSWLSAKKCVQIQDYSVMRVRSTQFNADTGVVLSGYSIFDSFACMISASIAIQLRDSRATLLKTELLGEVVKIGKSEFRK</sequence>
<name>A8F3Y1_PSELT</name>
<dbReference type="EMBL" id="CP000812">
    <property type="protein sequence ID" value="ABV32865.1"/>
    <property type="molecule type" value="Genomic_DNA"/>
</dbReference>
<protein>
    <submittedName>
        <fullName evidence="1">Uncharacterized protein</fullName>
    </submittedName>
</protein>
<gene>
    <name evidence="1" type="ordered locus">Tlet_0295</name>
</gene>
<dbReference type="HOGENOM" id="CLU_518620_0_0_0"/>
<dbReference type="RefSeq" id="WP_012002346.1">
    <property type="nucleotide sequence ID" value="NC_009828.1"/>
</dbReference>
<keyword evidence="2" id="KW-1185">Reference proteome</keyword>
<dbReference type="AlphaFoldDB" id="A8F3Y1"/>
<proteinExistence type="predicted"/>
<reference evidence="1 2" key="1">
    <citation type="submission" date="2007-08" db="EMBL/GenBank/DDBJ databases">
        <title>Complete sequence of Thermotoga lettingae TMO.</title>
        <authorList>
            <consortium name="US DOE Joint Genome Institute"/>
            <person name="Copeland A."/>
            <person name="Lucas S."/>
            <person name="Lapidus A."/>
            <person name="Barry K."/>
            <person name="Glavina del Rio T."/>
            <person name="Dalin E."/>
            <person name="Tice H."/>
            <person name="Pitluck S."/>
            <person name="Foster B."/>
            <person name="Bruce D."/>
            <person name="Schmutz J."/>
            <person name="Larimer F."/>
            <person name="Land M."/>
            <person name="Hauser L."/>
            <person name="Kyrpides N."/>
            <person name="Mikhailova N."/>
            <person name="Nelson K."/>
            <person name="Gogarten J.P."/>
            <person name="Noll K."/>
            <person name="Richardson P."/>
        </authorList>
    </citation>
    <scope>NUCLEOTIDE SEQUENCE [LARGE SCALE GENOMIC DNA]</scope>
    <source>
        <strain evidence="2">ATCC BAA-301 / DSM 14385 / NBRC 107922 / TMO</strain>
    </source>
</reference>
<accession>A8F3Y1</accession>
<dbReference type="eggNOG" id="ENOG5033N87">
    <property type="taxonomic scope" value="Bacteria"/>
</dbReference>
<dbReference type="Proteomes" id="UP000002016">
    <property type="component" value="Chromosome"/>
</dbReference>
<dbReference type="KEGG" id="tle:Tlet_0295"/>
<organism evidence="1 2">
    <name type="scientific">Pseudothermotoga lettingae (strain ATCC BAA-301 / DSM 14385 / NBRC 107922 / TMO)</name>
    <name type="common">Thermotoga lettingae</name>
    <dbReference type="NCBI Taxonomy" id="416591"/>
    <lineage>
        <taxon>Bacteria</taxon>
        <taxon>Thermotogati</taxon>
        <taxon>Thermotogota</taxon>
        <taxon>Thermotogae</taxon>
        <taxon>Thermotogales</taxon>
        <taxon>Thermotogaceae</taxon>
        <taxon>Pseudothermotoga</taxon>
    </lineage>
</organism>
<dbReference type="OrthoDB" id="43161at2"/>
<dbReference type="STRING" id="416591.Tlet_0295"/>
<reference evidence="1 2" key="2">
    <citation type="journal article" date="2009" name="Proc. Natl. Acad. Sci. U.S.A.">
        <title>On the chimeric nature, thermophilic origin, and phylogenetic placement of the Thermotogales.</title>
        <authorList>
            <person name="Zhaxybayeva O."/>
            <person name="Swithers K.S."/>
            <person name="Lapierre P."/>
            <person name="Fournier G.P."/>
            <person name="Bickhart D.M."/>
            <person name="DeBoy R.T."/>
            <person name="Nelson K.E."/>
            <person name="Nesbo C.L."/>
            <person name="Doolittle W.F."/>
            <person name="Gogarten J.P."/>
            <person name="Noll K.M."/>
        </authorList>
    </citation>
    <scope>NUCLEOTIDE SEQUENCE [LARGE SCALE GENOMIC DNA]</scope>
    <source>
        <strain evidence="2">ATCC BAA-301 / DSM 14385 / NBRC 107922 / TMO</strain>
    </source>
</reference>